<evidence type="ECO:0000256" key="3">
    <source>
        <dbReference type="ARBA" id="ARBA00023125"/>
    </source>
</evidence>
<dbReference type="InterPro" id="IPR036388">
    <property type="entry name" value="WH-like_DNA-bd_sf"/>
</dbReference>
<gene>
    <name evidence="6" type="ORF">C8J48_0324</name>
</gene>
<dbReference type="Pfam" id="PF00126">
    <property type="entry name" value="HTH_1"/>
    <property type="match status" value="1"/>
</dbReference>
<proteinExistence type="inferred from homology"/>
<dbReference type="InterPro" id="IPR036390">
    <property type="entry name" value="WH_DNA-bd_sf"/>
</dbReference>
<dbReference type="GO" id="GO:0003700">
    <property type="term" value="F:DNA-binding transcription factor activity"/>
    <property type="evidence" value="ECO:0007669"/>
    <property type="project" value="InterPro"/>
</dbReference>
<dbReference type="OrthoDB" id="107670at2"/>
<dbReference type="PROSITE" id="PS50931">
    <property type="entry name" value="HTH_LYSR"/>
    <property type="match status" value="1"/>
</dbReference>
<dbReference type="SUPFAM" id="SSF46785">
    <property type="entry name" value="Winged helix' DNA-binding domain"/>
    <property type="match status" value="1"/>
</dbReference>
<dbReference type="CDD" id="cd05466">
    <property type="entry name" value="PBP2_LTTR_substrate"/>
    <property type="match status" value="1"/>
</dbReference>
<keyword evidence="2" id="KW-0805">Transcription regulation</keyword>
<evidence type="ECO:0000313" key="6">
    <source>
        <dbReference type="EMBL" id="PTM57770.1"/>
    </source>
</evidence>
<dbReference type="Gene3D" id="3.40.190.290">
    <property type="match status" value="1"/>
</dbReference>
<dbReference type="Proteomes" id="UP000241639">
    <property type="component" value="Unassembled WGS sequence"/>
</dbReference>
<organism evidence="6 7">
    <name type="scientific">Desmospora activa DSM 45169</name>
    <dbReference type="NCBI Taxonomy" id="1121389"/>
    <lineage>
        <taxon>Bacteria</taxon>
        <taxon>Bacillati</taxon>
        <taxon>Bacillota</taxon>
        <taxon>Bacilli</taxon>
        <taxon>Bacillales</taxon>
        <taxon>Thermoactinomycetaceae</taxon>
        <taxon>Desmospora</taxon>
    </lineage>
</organism>
<dbReference type="PANTHER" id="PTHR30126:SF78">
    <property type="entry name" value="HTH LYSR-TYPE DOMAIN-CONTAINING PROTEIN"/>
    <property type="match status" value="1"/>
</dbReference>
<keyword evidence="4" id="KW-0804">Transcription</keyword>
<sequence>MEDRDWVVLQELYKYKNITRTAQALFISQPSLTKRLRHIEKELGVKIVQRGRRGVHFTPQGEYLAKAAKEMLFNLRQIKEQVQNIDDKVAGPLRLGVSNYFTKFKLPGILKAFKSRYPQVEFQVTTGWSREVHQLVYNREVHIGFVRGDYSWPDQKHLLFEEPICIASVETIDLKELPTHPRINYQTESPFQKLMDNWWTENYTEPPLVGMNVDKVDTCREMIINGLGYAIVPRAMLDGVADVNKINITDAAGNPLLRQTWMFYYQESLHLHSVRAFVRFMTDTQE</sequence>
<name>A0A2T4Z7A8_9BACL</name>
<dbReference type="PRINTS" id="PR00039">
    <property type="entry name" value="HTHLYSR"/>
</dbReference>
<dbReference type="RefSeq" id="WP_107724645.1">
    <property type="nucleotide sequence ID" value="NZ_PZZP01000001.1"/>
</dbReference>
<evidence type="ECO:0000256" key="1">
    <source>
        <dbReference type="ARBA" id="ARBA00009437"/>
    </source>
</evidence>
<feature type="domain" description="HTH lysR-type" evidence="5">
    <location>
        <begin position="1"/>
        <end position="58"/>
    </location>
</feature>
<evidence type="ECO:0000256" key="4">
    <source>
        <dbReference type="ARBA" id="ARBA00023163"/>
    </source>
</evidence>
<accession>A0A2T4Z7A8</accession>
<evidence type="ECO:0000313" key="7">
    <source>
        <dbReference type="Proteomes" id="UP000241639"/>
    </source>
</evidence>
<dbReference type="PANTHER" id="PTHR30126">
    <property type="entry name" value="HTH-TYPE TRANSCRIPTIONAL REGULATOR"/>
    <property type="match status" value="1"/>
</dbReference>
<evidence type="ECO:0000256" key="2">
    <source>
        <dbReference type="ARBA" id="ARBA00023015"/>
    </source>
</evidence>
<dbReference type="InterPro" id="IPR005119">
    <property type="entry name" value="LysR_subst-bd"/>
</dbReference>
<reference evidence="6 7" key="1">
    <citation type="submission" date="2018-04" db="EMBL/GenBank/DDBJ databases">
        <title>Genomic Encyclopedia of Archaeal and Bacterial Type Strains, Phase II (KMG-II): from individual species to whole genera.</title>
        <authorList>
            <person name="Goeker M."/>
        </authorList>
    </citation>
    <scope>NUCLEOTIDE SEQUENCE [LARGE SCALE GENOMIC DNA]</scope>
    <source>
        <strain evidence="6 7">DSM 45169</strain>
    </source>
</reference>
<evidence type="ECO:0000259" key="5">
    <source>
        <dbReference type="PROSITE" id="PS50931"/>
    </source>
</evidence>
<comment type="caution">
    <text evidence="6">The sequence shown here is derived from an EMBL/GenBank/DDBJ whole genome shotgun (WGS) entry which is preliminary data.</text>
</comment>
<dbReference type="EMBL" id="PZZP01000001">
    <property type="protein sequence ID" value="PTM57770.1"/>
    <property type="molecule type" value="Genomic_DNA"/>
</dbReference>
<dbReference type="SUPFAM" id="SSF53850">
    <property type="entry name" value="Periplasmic binding protein-like II"/>
    <property type="match status" value="1"/>
</dbReference>
<comment type="similarity">
    <text evidence="1">Belongs to the LysR transcriptional regulatory family.</text>
</comment>
<dbReference type="InterPro" id="IPR000847">
    <property type="entry name" value="LysR_HTH_N"/>
</dbReference>
<dbReference type="AlphaFoldDB" id="A0A2T4Z7A8"/>
<dbReference type="GO" id="GO:0000976">
    <property type="term" value="F:transcription cis-regulatory region binding"/>
    <property type="evidence" value="ECO:0007669"/>
    <property type="project" value="TreeGrafter"/>
</dbReference>
<keyword evidence="7" id="KW-1185">Reference proteome</keyword>
<dbReference type="Gene3D" id="1.10.10.10">
    <property type="entry name" value="Winged helix-like DNA-binding domain superfamily/Winged helix DNA-binding domain"/>
    <property type="match status" value="1"/>
</dbReference>
<protein>
    <submittedName>
        <fullName evidence="6">DNA-binding transcriptional LysR family regulator</fullName>
    </submittedName>
</protein>
<dbReference type="Pfam" id="PF03466">
    <property type="entry name" value="LysR_substrate"/>
    <property type="match status" value="1"/>
</dbReference>
<keyword evidence="3 6" id="KW-0238">DNA-binding</keyword>